<dbReference type="RefSeq" id="WP_142094090.1">
    <property type="nucleotide sequence ID" value="NZ_BAAAMD010000002.1"/>
</dbReference>
<name>A0A542ZD56_9ACTN</name>
<organism evidence="1 2">
    <name type="scientific">Propioniferax innocua</name>
    <dbReference type="NCBI Taxonomy" id="1753"/>
    <lineage>
        <taxon>Bacteria</taxon>
        <taxon>Bacillati</taxon>
        <taxon>Actinomycetota</taxon>
        <taxon>Actinomycetes</taxon>
        <taxon>Propionibacteriales</taxon>
        <taxon>Propionibacteriaceae</taxon>
        <taxon>Propioniferax</taxon>
    </lineage>
</organism>
<evidence type="ECO:0000313" key="2">
    <source>
        <dbReference type="Proteomes" id="UP000316196"/>
    </source>
</evidence>
<proteinExistence type="predicted"/>
<sequence>MRRIYDPGEPERLTPDYRDDVVFTWDSITSFHDAEPADGVHVITTEHGQLEILTGGSPWNVAQGPVLMIFSGAVQRDEGRPPPFFSGRGIATATGLPFIAITDPTLALRDDISLGWYAGNAWQDVQQDVFNLVLPLAETLGRDLWLVGGSAGGFAALDLGHQLGKRCSVLVWNPQTDIMEYSRSYVVAYLQAAFRVSSVKFAAEGWKRRGRQVMRRFGRRHSVVQGILPSQAPARLLYLQNSGDWHVQKHCSPYLEAHGYTPNGGNIWRRDADHVIWMTRFGEGHAPPPRECIIDLIKACIDPGTSILTTVRRLSASEFFGEQDERIQPRDLRPHADDVDKAVHAYVNDRNVTVCMDGVASGTAGLHWVVQVWNQQGVRIATSPLQRGWMSWPAPHSSEPLWCDIDVFDGLGHDLATRRLKIPAAR</sequence>
<reference evidence="1 2" key="1">
    <citation type="submission" date="2019-06" db="EMBL/GenBank/DDBJ databases">
        <title>Sequencing the genomes of 1000 actinobacteria strains.</title>
        <authorList>
            <person name="Klenk H.-P."/>
        </authorList>
    </citation>
    <scope>NUCLEOTIDE SEQUENCE [LARGE SCALE GENOMIC DNA]</scope>
    <source>
        <strain evidence="1 2">DSM 8251</strain>
    </source>
</reference>
<dbReference type="Proteomes" id="UP000316196">
    <property type="component" value="Unassembled WGS sequence"/>
</dbReference>
<dbReference type="SUPFAM" id="SSF53474">
    <property type="entry name" value="alpha/beta-Hydrolases"/>
    <property type="match status" value="1"/>
</dbReference>
<dbReference type="OrthoDB" id="8421922at2"/>
<dbReference type="AlphaFoldDB" id="A0A542ZD56"/>
<protein>
    <submittedName>
        <fullName evidence="1">Uncharacterized protein</fullName>
    </submittedName>
</protein>
<gene>
    <name evidence="1" type="ORF">FB460_2144</name>
</gene>
<evidence type="ECO:0000313" key="1">
    <source>
        <dbReference type="EMBL" id="TQL58284.1"/>
    </source>
</evidence>
<comment type="caution">
    <text evidence="1">The sequence shown here is derived from an EMBL/GenBank/DDBJ whole genome shotgun (WGS) entry which is preliminary data.</text>
</comment>
<dbReference type="InterPro" id="IPR029058">
    <property type="entry name" value="AB_hydrolase_fold"/>
</dbReference>
<dbReference type="EMBL" id="VFOR01000002">
    <property type="protein sequence ID" value="TQL58284.1"/>
    <property type="molecule type" value="Genomic_DNA"/>
</dbReference>
<accession>A0A542ZD56</accession>
<keyword evidence="2" id="KW-1185">Reference proteome</keyword>